<dbReference type="Proteomes" id="UP000682733">
    <property type="component" value="Unassembled WGS sequence"/>
</dbReference>
<evidence type="ECO:0000313" key="5">
    <source>
        <dbReference type="EMBL" id="CAF3932972.1"/>
    </source>
</evidence>
<sequence>MKLTEESRKKMCLESRWTIMIVICGELFLFSLIVIGTLVIYYKFAQPAKNDVIQEIADSLDETRSISVQRSSLKARPENFGIPVDEVIDSICVHSQQLSLQQQQFWNV</sequence>
<reference evidence="2" key="1">
    <citation type="submission" date="2021-02" db="EMBL/GenBank/DDBJ databases">
        <authorList>
            <person name="Nowell W R."/>
        </authorList>
    </citation>
    <scope>NUCLEOTIDE SEQUENCE</scope>
</reference>
<dbReference type="Proteomes" id="UP000663829">
    <property type="component" value="Unassembled WGS sequence"/>
</dbReference>
<comment type="caution">
    <text evidence="2">The sequence shown here is derived from an EMBL/GenBank/DDBJ whole genome shotgun (WGS) entry which is preliminary data.</text>
</comment>
<protein>
    <submittedName>
        <fullName evidence="2">Uncharacterized protein</fullName>
    </submittedName>
</protein>
<dbReference type="EMBL" id="CAJNOK010011412">
    <property type="protein sequence ID" value="CAF1139606.1"/>
    <property type="molecule type" value="Genomic_DNA"/>
</dbReference>
<dbReference type="EMBL" id="CAJOBA010025818">
    <property type="protein sequence ID" value="CAF3932972.1"/>
    <property type="molecule type" value="Genomic_DNA"/>
</dbReference>
<gene>
    <name evidence="2" type="ORF">GPM918_LOCUS4416</name>
    <name evidence="3" type="ORF">OVA965_LOCUS21061</name>
    <name evidence="4" type="ORF">SRO942_LOCUS4417</name>
    <name evidence="5" type="ORF">TMI583_LOCUS21622</name>
</gene>
<keyword evidence="1" id="KW-0472">Membrane</keyword>
<keyword evidence="1" id="KW-1133">Transmembrane helix</keyword>
<dbReference type="Proteomes" id="UP000677228">
    <property type="component" value="Unassembled WGS sequence"/>
</dbReference>
<dbReference type="AlphaFoldDB" id="A0A813TZ05"/>
<evidence type="ECO:0000313" key="3">
    <source>
        <dbReference type="EMBL" id="CAF1139606.1"/>
    </source>
</evidence>
<dbReference type="OrthoDB" id="10014510at2759"/>
<organism evidence="2 6">
    <name type="scientific">Didymodactylos carnosus</name>
    <dbReference type="NCBI Taxonomy" id="1234261"/>
    <lineage>
        <taxon>Eukaryota</taxon>
        <taxon>Metazoa</taxon>
        <taxon>Spiralia</taxon>
        <taxon>Gnathifera</taxon>
        <taxon>Rotifera</taxon>
        <taxon>Eurotatoria</taxon>
        <taxon>Bdelloidea</taxon>
        <taxon>Philodinida</taxon>
        <taxon>Philodinidae</taxon>
        <taxon>Didymodactylos</taxon>
    </lineage>
</organism>
<dbReference type="EMBL" id="CAJNOQ010000591">
    <property type="protein sequence ID" value="CAF0818461.1"/>
    <property type="molecule type" value="Genomic_DNA"/>
</dbReference>
<keyword evidence="6" id="KW-1185">Reference proteome</keyword>
<dbReference type="EMBL" id="CAJOBC010000591">
    <property type="protein sequence ID" value="CAF3604712.1"/>
    <property type="molecule type" value="Genomic_DNA"/>
</dbReference>
<evidence type="ECO:0000313" key="6">
    <source>
        <dbReference type="Proteomes" id="UP000663829"/>
    </source>
</evidence>
<evidence type="ECO:0000313" key="4">
    <source>
        <dbReference type="EMBL" id="CAF3604712.1"/>
    </source>
</evidence>
<keyword evidence="1" id="KW-0812">Transmembrane</keyword>
<dbReference type="Proteomes" id="UP000681722">
    <property type="component" value="Unassembled WGS sequence"/>
</dbReference>
<proteinExistence type="predicted"/>
<accession>A0A813TZ05</accession>
<name>A0A813TZ05_9BILA</name>
<evidence type="ECO:0000313" key="2">
    <source>
        <dbReference type="EMBL" id="CAF0818461.1"/>
    </source>
</evidence>
<feature type="transmembrane region" description="Helical" evidence="1">
    <location>
        <begin position="21"/>
        <end position="42"/>
    </location>
</feature>
<evidence type="ECO:0000256" key="1">
    <source>
        <dbReference type="SAM" id="Phobius"/>
    </source>
</evidence>